<dbReference type="GO" id="GO:0000287">
    <property type="term" value="F:magnesium ion binding"/>
    <property type="evidence" value="ECO:0007669"/>
    <property type="project" value="UniProtKB-UniRule"/>
</dbReference>
<comment type="catalytic activity">
    <reaction evidence="1 11">
        <text>Endonucleolytic cleavage to 5'-phosphomonoester.</text>
        <dbReference type="EC" id="3.1.26.4"/>
    </reaction>
</comment>
<evidence type="ECO:0000256" key="11">
    <source>
        <dbReference type="HAMAP-Rule" id="MF_00042"/>
    </source>
</evidence>
<dbReference type="eggNOG" id="COG1720">
    <property type="taxonomic scope" value="Bacteria"/>
</dbReference>
<dbReference type="NCBIfam" id="NF001236">
    <property type="entry name" value="PRK00203.1"/>
    <property type="match status" value="1"/>
</dbReference>
<dbReference type="PANTHER" id="PTHR10642">
    <property type="entry name" value="RIBONUCLEASE H1"/>
    <property type="match status" value="1"/>
</dbReference>
<evidence type="ECO:0000256" key="2">
    <source>
        <dbReference type="ARBA" id="ARBA00004065"/>
    </source>
</evidence>
<feature type="binding site" evidence="11">
    <location>
        <position position="192"/>
    </location>
    <ligand>
        <name>Mg(2+)</name>
        <dbReference type="ChEBI" id="CHEBI:18420"/>
        <label>1</label>
    </ligand>
</feature>
<evidence type="ECO:0000313" key="14">
    <source>
        <dbReference type="EMBL" id="ACL69651.1"/>
    </source>
</evidence>
<comment type="subcellular location">
    <subcellularLocation>
        <location evidence="11">Cytoplasm</location>
    </subcellularLocation>
</comment>
<reference evidence="14 15" key="1">
    <citation type="journal article" date="2009" name="PLoS ONE">
        <title>Genome analysis of the anaerobic thermohalophilic bacterium Halothermothrix orenii.</title>
        <authorList>
            <person name="Mavromatis K."/>
            <person name="Ivanova N."/>
            <person name="Anderson I."/>
            <person name="Lykidis A."/>
            <person name="Hooper S.D."/>
            <person name="Sun H."/>
            <person name="Kunin V."/>
            <person name="Lapidus A."/>
            <person name="Hugenholtz P."/>
            <person name="Patel B."/>
            <person name="Kyrpides N.C."/>
        </authorList>
    </citation>
    <scope>NUCLEOTIDE SEQUENCE [LARGE SCALE GENOMIC DNA]</scope>
    <source>
        <strain evidence="15">H 168 / OCM 544 / DSM 9562</strain>
    </source>
</reference>
<dbReference type="GO" id="GO:0043137">
    <property type="term" value="P:DNA replication, removal of RNA primer"/>
    <property type="evidence" value="ECO:0007669"/>
    <property type="project" value="TreeGrafter"/>
</dbReference>
<organism evidence="14 15">
    <name type="scientific">Halothermothrix orenii (strain H 168 / OCM 544 / DSM 9562)</name>
    <dbReference type="NCBI Taxonomy" id="373903"/>
    <lineage>
        <taxon>Bacteria</taxon>
        <taxon>Bacillati</taxon>
        <taxon>Bacillota</taxon>
        <taxon>Clostridia</taxon>
        <taxon>Halanaerobiales</taxon>
        <taxon>Halothermotrichaceae</taxon>
        <taxon>Halothermothrix</taxon>
    </lineage>
</organism>
<feature type="binding site" evidence="11">
    <location>
        <position position="132"/>
    </location>
    <ligand>
        <name>Mg(2+)</name>
        <dbReference type="ChEBI" id="CHEBI:18420"/>
        <label>1</label>
    </ligand>
</feature>
<keyword evidence="8 11" id="KW-0255">Endonuclease</keyword>
<feature type="binding site" evidence="11">
    <location>
        <position position="170"/>
    </location>
    <ligand>
        <name>Mg(2+)</name>
        <dbReference type="ChEBI" id="CHEBI:18420"/>
        <label>1</label>
    </ligand>
</feature>
<comment type="similarity">
    <text evidence="3 11">Belongs to the RNase H family.</text>
</comment>
<comment type="cofactor">
    <cofactor evidence="11">
        <name>Mg(2+)</name>
        <dbReference type="ChEBI" id="CHEBI:18420"/>
    </cofactor>
    <text evidence="11">Binds 1 Mg(2+) ion per subunit. May bind a second metal ion at a regulatory site, or after substrate binding.</text>
</comment>
<dbReference type="Proteomes" id="UP000000719">
    <property type="component" value="Chromosome"/>
</dbReference>
<feature type="binding site" evidence="11">
    <location>
        <position position="132"/>
    </location>
    <ligand>
        <name>Mg(2+)</name>
        <dbReference type="ChEBI" id="CHEBI:18420"/>
        <label>2</label>
    </ligand>
</feature>
<evidence type="ECO:0000256" key="10">
    <source>
        <dbReference type="ARBA" id="ARBA00022842"/>
    </source>
</evidence>
<gene>
    <name evidence="11" type="primary">rnhA</name>
    <name evidence="14" type="ordered locus">Hore_08950</name>
</gene>
<dbReference type="GO" id="GO:0005737">
    <property type="term" value="C:cytoplasm"/>
    <property type="evidence" value="ECO:0007669"/>
    <property type="project" value="UniProtKB-SubCell"/>
</dbReference>
<dbReference type="PROSITE" id="PS50879">
    <property type="entry name" value="RNASE_H_1"/>
    <property type="match status" value="1"/>
</dbReference>
<dbReference type="EMBL" id="CP001098">
    <property type="protein sequence ID" value="ACL69651.1"/>
    <property type="molecule type" value="Genomic_DNA"/>
</dbReference>
<dbReference type="STRING" id="373903.Hore_08950"/>
<dbReference type="SUPFAM" id="SSF118196">
    <property type="entry name" value="YaeB-like"/>
    <property type="match status" value="1"/>
</dbReference>
<keyword evidence="10 11" id="KW-0460">Magnesium</keyword>
<dbReference type="InterPro" id="IPR022892">
    <property type="entry name" value="RNaseHI"/>
</dbReference>
<keyword evidence="6 11" id="KW-0540">Nuclease</keyword>
<dbReference type="InterPro" id="IPR002156">
    <property type="entry name" value="RNaseH_domain"/>
</dbReference>
<comment type="function">
    <text evidence="2 11">Endonuclease that specifically degrades the RNA of RNA-DNA hybrids.</text>
</comment>
<dbReference type="CDD" id="cd09278">
    <property type="entry name" value="RNase_HI_prokaryote_like"/>
    <property type="match status" value="1"/>
</dbReference>
<comment type="subunit">
    <text evidence="4 11">Monomer.</text>
</comment>
<dbReference type="eggNOG" id="COG0328">
    <property type="taxonomic scope" value="Bacteria"/>
</dbReference>
<evidence type="ECO:0000256" key="5">
    <source>
        <dbReference type="ARBA" id="ARBA00012180"/>
    </source>
</evidence>
<keyword evidence="15" id="KW-1185">Reference proteome</keyword>
<dbReference type="EC" id="3.1.26.4" evidence="5 11"/>
<name>B8CWI2_HALOH</name>
<dbReference type="GO" id="GO:0004523">
    <property type="term" value="F:RNA-DNA hybrid ribonuclease activity"/>
    <property type="evidence" value="ECO:0007669"/>
    <property type="project" value="UniProtKB-UniRule"/>
</dbReference>
<dbReference type="InterPro" id="IPR036397">
    <property type="entry name" value="RNaseH_sf"/>
</dbReference>
<dbReference type="PANTHER" id="PTHR10642:SF26">
    <property type="entry name" value="RIBONUCLEASE H1"/>
    <property type="match status" value="1"/>
</dbReference>
<evidence type="ECO:0000256" key="3">
    <source>
        <dbReference type="ARBA" id="ARBA00005300"/>
    </source>
</evidence>
<protein>
    <recommendedName>
        <fullName evidence="5 11">Ribonuclease H</fullName>
        <shortName evidence="11">RNase H</shortName>
        <ecNumber evidence="5 11">3.1.26.4</ecNumber>
    </recommendedName>
</protein>
<dbReference type="Gene3D" id="3.30.420.10">
    <property type="entry name" value="Ribonuclease H-like superfamily/Ribonuclease H"/>
    <property type="match status" value="1"/>
</dbReference>
<dbReference type="GO" id="GO:0003676">
    <property type="term" value="F:nucleic acid binding"/>
    <property type="evidence" value="ECO:0007669"/>
    <property type="project" value="InterPro"/>
</dbReference>
<keyword evidence="11" id="KW-0963">Cytoplasm</keyword>
<evidence type="ECO:0000256" key="1">
    <source>
        <dbReference type="ARBA" id="ARBA00000077"/>
    </source>
</evidence>
<dbReference type="AlphaFoldDB" id="B8CWI2"/>
<feature type="domain" description="RNase H type-1" evidence="13">
    <location>
        <begin position="123"/>
        <end position="264"/>
    </location>
</feature>
<dbReference type="InterPro" id="IPR050092">
    <property type="entry name" value="RNase_H"/>
</dbReference>
<evidence type="ECO:0000259" key="13">
    <source>
        <dbReference type="PROSITE" id="PS50879"/>
    </source>
</evidence>
<evidence type="ECO:0000256" key="9">
    <source>
        <dbReference type="ARBA" id="ARBA00022801"/>
    </source>
</evidence>
<evidence type="ECO:0000256" key="12">
    <source>
        <dbReference type="SAM" id="MobiDB-lite"/>
    </source>
</evidence>
<dbReference type="HOGENOM" id="CLU_1033538_0_0_9"/>
<evidence type="ECO:0000256" key="6">
    <source>
        <dbReference type="ARBA" id="ARBA00022722"/>
    </source>
</evidence>
<dbReference type="Pfam" id="PF00075">
    <property type="entry name" value="RNase_H"/>
    <property type="match status" value="1"/>
</dbReference>
<feature type="binding site" evidence="11">
    <location>
        <position position="256"/>
    </location>
    <ligand>
        <name>Mg(2+)</name>
        <dbReference type="ChEBI" id="CHEBI:18420"/>
        <label>2</label>
    </ligand>
</feature>
<feature type="region of interest" description="Disordered" evidence="12">
    <location>
        <begin position="246"/>
        <end position="269"/>
    </location>
</feature>
<dbReference type="InterPro" id="IPR036413">
    <property type="entry name" value="YaeB-like_sf"/>
</dbReference>
<dbReference type="HAMAP" id="MF_00042">
    <property type="entry name" value="RNase_H"/>
    <property type="match status" value="1"/>
</dbReference>
<dbReference type="InterPro" id="IPR012337">
    <property type="entry name" value="RNaseH-like_sf"/>
</dbReference>
<dbReference type="FunFam" id="3.30.420.10:FF:000089">
    <property type="entry name" value="Ribonuclease H"/>
    <property type="match status" value="1"/>
</dbReference>
<evidence type="ECO:0000256" key="4">
    <source>
        <dbReference type="ARBA" id="ARBA00011245"/>
    </source>
</evidence>
<dbReference type="OrthoDB" id="7845843at2"/>
<sequence length="269" mass="30855">MKMFKIKAVAYVKTPIKNKINQKQISNSSNYYIKLKEELKNKINIYKNNKQLYIIYYDCDTVNSLNNLAIDLVKVKDLKNSKLIIDPVDIRDETPVLDIIPCCDNNGVNFKERDISITREMTKMEPIKVYTDGACSGNPGPGGYAAVILNQGQERVVAGYEDETTNNRMELRAVIEALKEIKEGREVHVYSDSSYIINGMKSWIDDWKKRGWKTSSNKPVSNKDLWLKLDNLSSKFNIKFKKVKGHSGDEYNEKADSLARKQIEENSPE</sequence>
<dbReference type="KEGG" id="hor:Hore_08950"/>
<keyword evidence="7 11" id="KW-0479">Metal-binding</keyword>
<evidence type="ECO:0000313" key="15">
    <source>
        <dbReference type="Proteomes" id="UP000000719"/>
    </source>
</evidence>
<dbReference type="SUPFAM" id="SSF53098">
    <property type="entry name" value="Ribonuclease H-like"/>
    <property type="match status" value="1"/>
</dbReference>
<evidence type="ECO:0000256" key="7">
    <source>
        <dbReference type="ARBA" id="ARBA00022723"/>
    </source>
</evidence>
<evidence type="ECO:0000256" key="8">
    <source>
        <dbReference type="ARBA" id="ARBA00022759"/>
    </source>
</evidence>
<accession>B8CWI2</accession>
<keyword evidence="9 11" id="KW-0378">Hydrolase</keyword>
<proteinExistence type="inferred from homology"/>